<dbReference type="Gene3D" id="3.30.420.10">
    <property type="entry name" value="Ribonuclease H-like superfamily/Ribonuclease H"/>
    <property type="match status" value="1"/>
</dbReference>
<proteinExistence type="predicted"/>
<keyword evidence="2" id="KW-1185">Reference proteome</keyword>
<dbReference type="OrthoDB" id="106945at2759"/>
<organism evidence="1 2">
    <name type="scientific">Phytophthora fragariaefolia</name>
    <dbReference type="NCBI Taxonomy" id="1490495"/>
    <lineage>
        <taxon>Eukaryota</taxon>
        <taxon>Sar</taxon>
        <taxon>Stramenopiles</taxon>
        <taxon>Oomycota</taxon>
        <taxon>Peronosporomycetes</taxon>
        <taxon>Peronosporales</taxon>
        <taxon>Peronosporaceae</taxon>
        <taxon>Phytophthora</taxon>
    </lineage>
</organism>
<evidence type="ECO:0000313" key="1">
    <source>
        <dbReference type="EMBL" id="GMF43888.1"/>
    </source>
</evidence>
<reference evidence="1" key="1">
    <citation type="submission" date="2023-04" db="EMBL/GenBank/DDBJ databases">
        <title>Phytophthora fragariaefolia NBRC 109709.</title>
        <authorList>
            <person name="Ichikawa N."/>
            <person name="Sato H."/>
            <person name="Tonouchi N."/>
        </authorList>
    </citation>
    <scope>NUCLEOTIDE SEQUENCE</scope>
    <source>
        <strain evidence="1">NBRC 109709</strain>
    </source>
</reference>
<comment type="caution">
    <text evidence="1">The sequence shown here is derived from an EMBL/GenBank/DDBJ whole genome shotgun (WGS) entry which is preliminary data.</text>
</comment>
<dbReference type="AlphaFoldDB" id="A0A9W6XRP1"/>
<dbReference type="EMBL" id="BSXT01001600">
    <property type="protein sequence ID" value="GMF43888.1"/>
    <property type="molecule type" value="Genomic_DNA"/>
</dbReference>
<evidence type="ECO:0000313" key="2">
    <source>
        <dbReference type="Proteomes" id="UP001165121"/>
    </source>
</evidence>
<sequence length="144" mass="16713">MFHRSAKGKTKLAILRVLQSSGHYIYTVAEHMLPFAHLTHGVNFVYQQDNALIHTSREMACFLQEQEVNTMIWPARTPDCNRIENVWSTRVYTHGCQYRSVNEPDAAILEAWSSIEQEYLLKLVQSMPRRCLAVIRQKDGLSNY</sequence>
<gene>
    <name evidence="1" type="ORF">Pfra01_001504700</name>
</gene>
<name>A0A9W6XRP1_9STRA</name>
<dbReference type="InterPro" id="IPR036397">
    <property type="entry name" value="RNaseH_sf"/>
</dbReference>
<dbReference type="Proteomes" id="UP001165121">
    <property type="component" value="Unassembled WGS sequence"/>
</dbReference>
<dbReference type="GO" id="GO:0003676">
    <property type="term" value="F:nucleic acid binding"/>
    <property type="evidence" value="ECO:0007669"/>
    <property type="project" value="InterPro"/>
</dbReference>
<protein>
    <submittedName>
        <fullName evidence="1">Unnamed protein product</fullName>
    </submittedName>
</protein>
<accession>A0A9W6XRP1</accession>